<dbReference type="AlphaFoldDB" id="A0A0V1MQ71"/>
<organism evidence="1 2">
    <name type="scientific">Trichinella papuae</name>
    <dbReference type="NCBI Taxonomy" id="268474"/>
    <lineage>
        <taxon>Eukaryota</taxon>
        <taxon>Metazoa</taxon>
        <taxon>Ecdysozoa</taxon>
        <taxon>Nematoda</taxon>
        <taxon>Enoplea</taxon>
        <taxon>Dorylaimia</taxon>
        <taxon>Trichinellida</taxon>
        <taxon>Trichinellidae</taxon>
        <taxon>Trichinella</taxon>
    </lineage>
</organism>
<protein>
    <submittedName>
        <fullName evidence="1">Uncharacterized protein</fullName>
    </submittedName>
</protein>
<sequence length="61" mass="7444">MIYTIATETVRKAIYKHRSRSYMDYIQFTFFPNLLTKQFFHTDVLRDVTMKILPRETKPIK</sequence>
<dbReference type="EMBL" id="JYDO01000056">
    <property type="protein sequence ID" value="KRZ73958.1"/>
    <property type="molecule type" value="Genomic_DNA"/>
</dbReference>
<evidence type="ECO:0000313" key="2">
    <source>
        <dbReference type="Proteomes" id="UP000054843"/>
    </source>
</evidence>
<accession>A0A0V1MQ71</accession>
<evidence type="ECO:0000313" key="1">
    <source>
        <dbReference type="EMBL" id="KRZ73958.1"/>
    </source>
</evidence>
<proteinExistence type="predicted"/>
<comment type="caution">
    <text evidence="1">The sequence shown here is derived from an EMBL/GenBank/DDBJ whole genome shotgun (WGS) entry which is preliminary data.</text>
</comment>
<reference evidence="1 2" key="1">
    <citation type="submission" date="2015-01" db="EMBL/GenBank/DDBJ databases">
        <title>Evolution of Trichinella species and genotypes.</title>
        <authorList>
            <person name="Korhonen P.K."/>
            <person name="Edoardo P."/>
            <person name="Giuseppe L.R."/>
            <person name="Gasser R.B."/>
        </authorList>
    </citation>
    <scope>NUCLEOTIDE SEQUENCE [LARGE SCALE GENOMIC DNA]</scope>
    <source>
        <strain evidence="1">ISS1980</strain>
    </source>
</reference>
<keyword evidence="2" id="KW-1185">Reference proteome</keyword>
<dbReference type="Proteomes" id="UP000054843">
    <property type="component" value="Unassembled WGS sequence"/>
</dbReference>
<name>A0A0V1MQ71_9BILA</name>
<gene>
    <name evidence="1" type="ORF">T10_2734</name>
</gene>